<keyword evidence="3" id="KW-1185">Reference proteome</keyword>
<dbReference type="PANTHER" id="PTHR46623:SF6">
    <property type="entry name" value="ALPHA_BETA-HYDROLASES SUPERFAMILY PROTEIN"/>
    <property type="match status" value="1"/>
</dbReference>
<evidence type="ECO:0000313" key="2">
    <source>
        <dbReference type="EMBL" id="TLU66909.1"/>
    </source>
</evidence>
<comment type="caution">
    <text evidence="2">The sequence shown here is derived from an EMBL/GenBank/DDBJ whole genome shotgun (WGS) entry which is preliminary data.</text>
</comment>
<dbReference type="Pfam" id="PF00561">
    <property type="entry name" value="Abhydrolase_1"/>
    <property type="match status" value="1"/>
</dbReference>
<dbReference type="InterPro" id="IPR051049">
    <property type="entry name" value="Dienelactone_hydrolase-like"/>
</dbReference>
<dbReference type="GO" id="GO:0016787">
    <property type="term" value="F:hydrolase activity"/>
    <property type="evidence" value="ECO:0007669"/>
    <property type="project" value="UniProtKB-KW"/>
</dbReference>
<evidence type="ECO:0000259" key="1">
    <source>
        <dbReference type="Pfam" id="PF00561"/>
    </source>
</evidence>
<keyword evidence="2" id="KW-0378">Hydrolase</keyword>
<proteinExistence type="predicted"/>
<dbReference type="RefSeq" id="WP_138318975.1">
    <property type="nucleotide sequence ID" value="NZ_VCBC01000004.1"/>
</dbReference>
<reference evidence="2 3" key="1">
    <citation type="submission" date="2019-05" db="EMBL/GenBank/DDBJ databases">
        <title>Genome sequences of Thalassotalea litorea 1K03283.</title>
        <authorList>
            <person name="Zhang D."/>
        </authorList>
    </citation>
    <scope>NUCLEOTIDE SEQUENCE [LARGE SCALE GENOMIC DNA]</scope>
    <source>
        <strain evidence="2 3">MCCC 1K03283</strain>
    </source>
</reference>
<gene>
    <name evidence="2" type="ORF">FE810_05225</name>
</gene>
<dbReference type="Proteomes" id="UP000307790">
    <property type="component" value="Unassembled WGS sequence"/>
</dbReference>
<protein>
    <submittedName>
        <fullName evidence="2">Alpha/beta hydrolase</fullName>
    </submittedName>
</protein>
<dbReference type="OrthoDB" id="2086224at2"/>
<dbReference type="AlphaFoldDB" id="A0A5R9IQN4"/>
<name>A0A5R9IQN4_9GAMM</name>
<feature type="domain" description="AB hydrolase-1" evidence="1">
    <location>
        <begin position="98"/>
        <end position="194"/>
    </location>
</feature>
<dbReference type="PANTHER" id="PTHR46623">
    <property type="entry name" value="CARBOXYMETHYLENEBUTENOLIDASE-RELATED"/>
    <property type="match status" value="1"/>
</dbReference>
<evidence type="ECO:0000313" key="3">
    <source>
        <dbReference type="Proteomes" id="UP000307790"/>
    </source>
</evidence>
<dbReference type="SUPFAM" id="SSF53474">
    <property type="entry name" value="alpha/beta-Hydrolases"/>
    <property type="match status" value="1"/>
</dbReference>
<dbReference type="Gene3D" id="3.40.50.1820">
    <property type="entry name" value="alpha/beta hydrolase"/>
    <property type="match status" value="1"/>
</dbReference>
<sequence>MIGVRMVAISLSRIVGASIVMLCTWCSSASELQPLDDNSHGLSRYLLQFESQGLHQYALYIVGSNQGFSALDLVVVAHGYHPNPPDYGKLANGDSRRPGNYYRQWVEAYALAGFNVLVPDYRGHNQSQGFGFTHQGGKVKFPEQYYARDLLASIEALEQQMRKDKQIENIALVGHSMGGPIAFYAASQLAEKVKLVSLWSSAKYRFEQDKKNPFDIPFILHHGDKDTTTPISNTDYYRQNFSDNLLYQGVYNTEQHMLTQADFATAIAIDIRFIKHYFHGQSYD</sequence>
<organism evidence="2 3">
    <name type="scientific">Thalassotalea litorea</name>
    <dbReference type="NCBI Taxonomy" id="2020715"/>
    <lineage>
        <taxon>Bacteria</taxon>
        <taxon>Pseudomonadati</taxon>
        <taxon>Pseudomonadota</taxon>
        <taxon>Gammaproteobacteria</taxon>
        <taxon>Alteromonadales</taxon>
        <taxon>Colwelliaceae</taxon>
        <taxon>Thalassotalea</taxon>
    </lineage>
</organism>
<dbReference type="InterPro" id="IPR029058">
    <property type="entry name" value="AB_hydrolase_fold"/>
</dbReference>
<dbReference type="EMBL" id="VCBC01000004">
    <property type="protein sequence ID" value="TLU66909.1"/>
    <property type="molecule type" value="Genomic_DNA"/>
</dbReference>
<accession>A0A5R9IQN4</accession>
<dbReference type="InterPro" id="IPR000073">
    <property type="entry name" value="AB_hydrolase_1"/>
</dbReference>